<accession>A0A967EC25</accession>
<name>A0A967EC25_9PROT</name>
<keyword evidence="2" id="KW-1185">Reference proteome</keyword>
<dbReference type="InterPro" id="IPR015424">
    <property type="entry name" value="PyrdxlP-dep_Trfase"/>
</dbReference>
<reference evidence="1" key="1">
    <citation type="submission" date="2019-11" db="EMBL/GenBank/DDBJ databases">
        <title>Description of new Acetobacter species.</title>
        <authorList>
            <person name="Cleenwerck I."/>
            <person name="Sombolestani A.S."/>
        </authorList>
    </citation>
    <scope>NUCLEOTIDE SEQUENCE</scope>
    <source>
        <strain evidence="1">LMG 1626</strain>
    </source>
</reference>
<dbReference type="RefSeq" id="WP_166312616.1">
    <property type="nucleotide sequence ID" value="NZ_WOTH01000001.1"/>
</dbReference>
<dbReference type="Gene3D" id="3.40.640.10">
    <property type="entry name" value="Type I PLP-dependent aspartate aminotransferase-like (Major domain)"/>
    <property type="match status" value="1"/>
</dbReference>
<dbReference type="Proteomes" id="UP000597459">
    <property type="component" value="Unassembled WGS sequence"/>
</dbReference>
<dbReference type="AlphaFoldDB" id="A0A967EC25"/>
<dbReference type="EMBL" id="WOTH01000001">
    <property type="protein sequence ID" value="NHO52480.1"/>
    <property type="molecule type" value="Genomic_DNA"/>
</dbReference>
<dbReference type="SUPFAM" id="SSF53383">
    <property type="entry name" value="PLP-dependent transferases"/>
    <property type="match status" value="1"/>
</dbReference>
<comment type="caution">
    <text evidence="1">The sequence shown here is derived from an EMBL/GenBank/DDBJ whole genome shotgun (WGS) entry which is preliminary data.</text>
</comment>
<gene>
    <name evidence="1" type="ORF">GOB87_00660</name>
</gene>
<dbReference type="InterPro" id="IPR015421">
    <property type="entry name" value="PyrdxlP-dep_Trfase_major"/>
</dbReference>
<organism evidence="1 2">
    <name type="scientific">Acetobacter estunensis</name>
    <dbReference type="NCBI Taxonomy" id="104097"/>
    <lineage>
        <taxon>Bacteria</taxon>
        <taxon>Pseudomonadati</taxon>
        <taxon>Pseudomonadota</taxon>
        <taxon>Alphaproteobacteria</taxon>
        <taxon>Acetobacterales</taxon>
        <taxon>Acetobacteraceae</taxon>
        <taxon>Acetobacter</taxon>
    </lineage>
</organism>
<evidence type="ECO:0000313" key="1">
    <source>
        <dbReference type="EMBL" id="NHO52480.1"/>
    </source>
</evidence>
<proteinExistence type="predicted"/>
<sequence length="715" mass="77160">MLADPPVMARSCIPARPDLQVVAEGRRLRLLPDGEAPFRVMMDGTLGLSGNFTAKRLTTNQVGILRHALELAALVEGSGGLLAPCLRASFAAARTAALFRALDGETDDIPDWSREMGGRTPLSASRVAALWPVLRPFLSFPAGVLPVSLDRETALAVSKWLERTWNLIGPAETLMAAGGDARLELDPHTGLNHYGCSHRPRPWAVTFSSSTASSVSERGFAGAEQARLRLQRALLHDEGQKTLAAMAREIRSFLARHFDLPNGEHVILAPSGTDCELAALVLSERNPAHRPVTNILIAPEETGSGVPLAAAGRHFASDTARVPHVERGAIIPGFCKAGAVEVEVVPLRCSSGEEVPAAELVQRCRNLVQTAARHGRHVLLHQLDLSKTGLLAPDERELSALAEESGAALDVVVDACQARLMPERVGGWVRAGRAVMVTGSKFVTGPPFCGALLLPEAWRARLEAADDLPAGLKDYAGQGEWPACAATRELSAVSNHGLILRWQAAIAEMKALEAVPTPEIGRRLDVFLGAVRAAMEQANDIRLLTTPSPIRPHLAQEWDDRSTILCFLVRAVDGVEDDATFRPMNLEDARRLYRWLNADLRPAFSPNETAYHDPNAGLLCHVGQPVAVPSAELAGEMAGALRISAGARLVSGEPSHEGLDTDVRLAREIGDARRILAKVALIRRHWARIARHDPQPTYAPVMCDEDDMTGWTGKR</sequence>
<evidence type="ECO:0000313" key="2">
    <source>
        <dbReference type="Proteomes" id="UP000597459"/>
    </source>
</evidence>
<protein>
    <submittedName>
        <fullName evidence="1">Uncharacterized protein</fullName>
    </submittedName>
</protein>